<dbReference type="Pfam" id="PF00151">
    <property type="entry name" value="Lipase"/>
    <property type="match status" value="1"/>
</dbReference>
<keyword evidence="3" id="KW-0964">Secreted</keyword>
<evidence type="ECO:0000313" key="7">
    <source>
        <dbReference type="Proteomes" id="UP000694888"/>
    </source>
</evidence>
<dbReference type="InterPro" id="IPR000734">
    <property type="entry name" value="TAG_lipase"/>
</dbReference>
<dbReference type="InterPro" id="IPR013818">
    <property type="entry name" value="Lipase"/>
</dbReference>
<sequence>MSRLTTILALSFFLFGLVLSLDDFLDCPGNDGFFHFFRRCCTSDDLPNGCECFDTSYLSPFTNSGFQLPSCPNRIDASFKLFNPSSKSGSIIKADKDCVSDSEFDPSLPTRVVTHGFTESGSTSWMLEMKDEFLKLEACNVILVDWKRGARAPNYNQAVANTRVVGAMIARLVDDLNICKNADFQDFHLIGHSLGAHVMGYAGEEIERLREVKLGRISGLDPAGPKFDGYSTVVKVDESDASFVDIIHTDAEDWLSPGQ</sequence>
<evidence type="ECO:0000256" key="2">
    <source>
        <dbReference type="ARBA" id="ARBA00010701"/>
    </source>
</evidence>
<dbReference type="PRINTS" id="PR00821">
    <property type="entry name" value="TAGLIPASE"/>
</dbReference>
<protein>
    <submittedName>
        <fullName evidence="8">Pancreatic lipase-related protein 2-like</fullName>
    </submittedName>
</protein>
<proteinExistence type="inferred from homology"/>
<evidence type="ECO:0000256" key="4">
    <source>
        <dbReference type="RuleBase" id="RU004262"/>
    </source>
</evidence>
<evidence type="ECO:0000313" key="8">
    <source>
        <dbReference type="RefSeq" id="XP_005102225.1"/>
    </source>
</evidence>
<comment type="similarity">
    <text evidence="2 4">Belongs to the AB hydrolase superfamily. Lipase family.</text>
</comment>
<evidence type="ECO:0000256" key="5">
    <source>
        <dbReference type="SAM" id="SignalP"/>
    </source>
</evidence>
<keyword evidence="7" id="KW-1185">Reference proteome</keyword>
<keyword evidence="5" id="KW-0732">Signal</keyword>
<feature type="domain" description="Lipase" evidence="6">
    <location>
        <begin position="68"/>
        <end position="253"/>
    </location>
</feature>
<feature type="chain" id="PRO_5045624930" evidence="5">
    <location>
        <begin position="21"/>
        <end position="259"/>
    </location>
</feature>
<dbReference type="SUPFAM" id="SSF53474">
    <property type="entry name" value="alpha/beta-Hydrolases"/>
    <property type="match status" value="1"/>
</dbReference>
<dbReference type="RefSeq" id="XP_005102225.1">
    <property type="nucleotide sequence ID" value="XM_005102168.3"/>
</dbReference>
<name>A0ABM0JV43_APLCA</name>
<dbReference type="InterPro" id="IPR029058">
    <property type="entry name" value="AB_hydrolase_fold"/>
</dbReference>
<evidence type="ECO:0000256" key="1">
    <source>
        <dbReference type="ARBA" id="ARBA00004613"/>
    </source>
</evidence>
<dbReference type="PANTHER" id="PTHR11610">
    <property type="entry name" value="LIPASE"/>
    <property type="match status" value="1"/>
</dbReference>
<organism evidence="7 8">
    <name type="scientific">Aplysia californica</name>
    <name type="common">California sea hare</name>
    <dbReference type="NCBI Taxonomy" id="6500"/>
    <lineage>
        <taxon>Eukaryota</taxon>
        <taxon>Metazoa</taxon>
        <taxon>Spiralia</taxon>
        <taxon>Lophotrochozoa</taxon>
        <taxon>Mollusca</taxon>
        <taxon>Gastropoda</taxon>
        <taxon>Heterobranchia</taxon>
        <taxon>Euthyneura</taxon>
        <taxon>Tectipleura</taxon>
        <taxon>Aplysiida</taxon>
        <taxon>Aplysioidea</taxon>
        <taxon>Aplysiidae</taxon>
        <taxon>Aplysia</taxon>
    </lineage>
</organism>
<gene>
    <name evidence="8" type="primary">LOC101856108</name>
</gene>
<dbReference type="Gene3D" id="3.40.50.1820">
    <property type="entry name" value="alpha/beta hydrolase"/>
    <property type="match status" value="1"/>
</dbReference>
<dbReference type="Proteomes" id="UP000694888">
    <property type="component" value="Unplaced"/>
</dbReference>
<comment type="subcellular location">
    <subcellularLocation>
        <location evidence="1">Secreted</location>
    </subcellularLocation>
</comment>
<evidence type="ECO:0000256" key="3">
    <source>
        <dbReference type="ARBA" id="ARBA00022525"/>
    </source>
</evidence>
<feature type="signal peptide" evidence="5">
    <location>
        <begin position="1"/>
        <end position="20"/>
    </location>
</feature>
<reference evidence="8" key="1">
    <citation type="submission" date="2025-08" db="UniProtKB">
        <authorList>
            <consortium name="RefSeq"/>
        </authorList>
    </citation>
    <scope>IDENTIFICATION</scope>
</reference>
<accession>A0ABM0JV43</accession>
<evidence type="ECO:0000259" key="6">
    <source>
        <dbReference type="Pfam" id="PF00151"/>
    </source>
</evidence>
<dbReference type="GeneID" id="101856108"/>